<gene>
    <name evidence="1" type="ORF">HZU75_04200</name>
</gene>
<dbReference type="AlphaFoldDB" id="A0A7D5V9K2"/>
<dbReference type="Proteomes" id="UP000510822">
    <property type="component" value="Chromosome"/>
</dbReference>
<name>A0A7D5V9K2_9NEIS</name>
<dbReference type="RefSeq" id="WP_180307927.1">
    <property type="nucleotide sequence ID" value="NZ_CP058952.1"/>
</dbReference>
<dbReference type="KEGG" id="cfon:HZU75_04200"/>
<dbReference type="Pfam" id="PF23840">
    <property type="entry name" value="Phage_tail_terminator"/>
    <property type="match status" value="1"/>
</dbReference>
<evidence type="ECO:0000313" key="2">
    <source>
        <dbReference type="Proteomes" id="UP000510822"/>
    </source>
</evidence>
<evidence type="ECO:0008006" key="3">
    <source>
        <dbReference type="Google" id="ProtNLM"/>
    </source>
</evidence>
<proteinExistence type="predicted"/>
<reference evidence="1 2" key="1">
    <citation type="journal article" date="2016" name="Int. J. Syst. Evol. Microbiol.">
        <title>Chitinibacter fontanus sp. nov., isolated from a spring.</title>
        <authorList>
            <person name="Sheu S.Y."/>
            <person name="Li Y.S."/>
            <person name="Young C.C."/>
            <person name="Chen W.M."/>
        </authorList>
    </citation>
    <scope>NUCLEOTIDE SEQUENCE [LARGE SCALE GENOMIC DNA]</scope>
    <source>
        <strain evidence="1 2">STM-7</strain>
    </source>
</reference>
<keyword evidence="2" id="KW-1185">Reference proteome</keyword>
<protein>
    <recommendedName>
        <fullName evidence="3">DUF1834 family protein</fullName>
    </recommendedName>
</protein>
<organism evidence="1 2">
    <name type="scientific">Chitinibacter fontanus</name>
    <dbReference type="NCBI Taxonomy" id="1737446"/>
    <lineage>
        <taxon>Bacteria</taxon>
        <taxon>Pseudomonadati</taxon>
        <taxon>Pseudomonadota</taxon>
        <taxon>Betaproteobacteria</taxon>
        <taxon>Neisseriales</taxon>
        <taxon>Chitinibacteraceae</taxon>
        <taxon>Chitinibacter</taxon>
    </lineage>
</organism>
<accession>A0A7D5V9K2</accession>
<dbReference type="EMBL" id="CP058952">
    <property type="protein sequence ID" value="QLI80793.1"/>
    <property type="molecule type" value="Genomic_DNA"/>
</dbReference>
<sequence>MLLLDVIAALRGRVPLFAQRVGGTASIEDLREYSHLPVPAAYVIPMDEKPDDNRDANGYAQSVDVSFAVVVFLDNTSDEAGQSALAQLDVIRGQIFKALLGWDPPNHDAIVYTGGSLVDLDRARLVYQYEFSCPYVLDHDDTWLKDRDDALPVLTSIHIKVDCIDPVDKNRAPIGPDGKIEAQLRVTLPQT</sequence>
<evidence type="ECO:0000313" key="1">
    <source>
        <dbReference type="EMBL" id="QLI80793.1"/>
    </source>
</evidence>
<dbReference type="InterPro" id="IPR056912">
    <property type="entry name" value="Phage_JBD30_tail_term-like"/>
</dbReference>